<dbReference type="AlphaFoldDB" id="A0A9N9J286"/>
<keyword evidence="2" id="KW-1185">Reference proteome</keyword>
<proteinExistence type="predicted"/>
<gene>
    <name evidence="1" type="ORF">RFULGI_LOCUS14138</name>
</gene>
<accession>A0A9N9J286</accession>
<name>A0A9N9J286_9GLOM</name>
<evidence type="ECO:0000313" key="2">
    <source>
        <dbReference type="Proteomes" id="UP000789396"/>
    </source>
</evidence>
<comment type="caution">
    <text evidence="1">The sequence shown here is derived from an EMBL/GenBank/DDBJ whole genome shotgun (WGS) entry which is preliminary data.</text>
</comment>
<protein>
    <submittedName>
        <fullName evidence="1">9188_t:CDS:1</fullName>
    </submittedName>
</protein>
<evidence type="ECO:0000313" key="1">
    <source>
        <dbReference type="EMBL" id="CAG8758687.1"/>
    </source>
</evidence>
<dbReference type="Proteomes" id="UP000789396">
    <property type="component" value="Unassembled WGS sequence"/>
</dbReference>
<dbReference type="OrthoDB" id="2477600at2759"/>
<organism evidence="1 2">
    <name type="scientific">Racocetra fulgida</name>
    <dbReference type="NCBI Taxonomy" id="60492"/>
    <lineage>
        <taxon>Eukaryota</taxon>
        <taxon>Fungi</taxon>
        <taxon>Fungi incertae sedis</taxon>
        <taxon>Mucoromycota</taxon>
        <taxon>Glomeromycotina</taxon>
        <taxon>Glomeromycetes</taxon>
        <taxon>Diversisporales</taxon>
        <taxon>Gigasporaceae</taxon>
        <taxon>Racocetra</taxon>
    </lineage>
</organism>
<dbReference type="EMBL" id="CAJVPZ010040031">
    <property type="protein sequence ID" value="CAG8758687.1"/>
    <property type="molecule type" value="Genomic_DNA"/>
</dbReference>
<reference evidence="1" key="1">
    <citation type="submission" date="2021-06" db="EMBL/GenBank/DDBJ databases">
        <authorList>
            <person name="Kallberg Y."/>
            <person name="Tangrot J."/>
            <person name="Rosling A."/>
        </authorList>
    </citation>
    <scope>NUCLEOTIDE SEQUENCE</scope>
    <source>
        <strain evidence="1">IN212</strain>
    </source>
</reference>
<sequence length="108" mass="12730">MPTVTKHCNYYFYELLIAYQQAAAQNHLIDNINKQKAIENLTIKPISTDFLARIIAYFDTKNESLNYPQLVKFYRETAYPEAEKIIQTKFKMSYTTPATIKESLFFEE</sequence>
<feature type="non-terminal residue" evidence="1">
    <location>
        <position position="108"/>
    </location>
</feature>